<evidence type="ECO:0000256" key="15">
    <source>
        <dbReference type="SAM" id="Phobius"/>
    </source>
</evidence>
<keyword evidence="10" id="KW-0862">Zinc</keyword>
<comment type="catalytic activity">
    <reaction evidence="1">
        <text>S-ubiquitinyl-[E2 ubiquitin-conjugating enzyme]-L-cysteine + [acceptor protein]-L-lysine = [E2 ubiquitin-conjugating enzyme]-L-cysteine + N(6)-ubiquitinyl-[acceptor protein]-L-lysine.</text>
        <dbReference type="EC" id="2.3.2.27"/>
    </reaction>
</comment>
<keyword evidence="8 14" id="KW-0863">Zinc-finger</keyword>
<evidence type="ECO:0000256" key="8">
    <source>
        <dbReference type="ARBA" id="ARBA00022771"/>
    </source>
</evidence>
<dbReference type="GO" id="GO:0008270">
    <property type="term" value="F:zinc ion binding"/>
    <property type="evidence" value="ECO:0007669"/>
    <property type="project" value="UniProtKB-KW"/>
</dbReference>
<keyword evidence="9" id="KW-0833">Ubl conjugation pathway</keyword>
<dbReference type="InterPro" id="IPR045899">
    <property type="entry name" value="ATL71-like"/>
</dbReference>
<evidence type="ECO:0000256" key="6">
    <source>
        <dbReference type="ARBA" id="ARBA00022692"/>
    </source>
</evidence>
<evidence type="ECO:0000256" key="9">
    <source>
        <dbReference type="ARBA" id="ARBA00022786"/>
    </source>
</evidence>
<sequence length="156" mass="17224">MASTIQNMSGFGYVIGFVFFIFLMIVLRIMISICFAVPLPPGRQPRFGHQEPNGAVPQHSINNIELGLDEATLRNYPKLIYAQAKLHKGNSVSSCCSICLGDYKDTDVLRLLPDCGHLFHLKCVDSWLRLHATCPLCRKSPLDEVASSTRATSLGS</sequence>
<dbReference type="Pfam" id="PF13639">
    <property type="entry name" value="zf-RING_2"/>
    <property type="match status" value="1"/>
</dbReference>
<evidence type="ECO:0000313" key="18">
    <source>
        <dbReference type="Proteomes" id="UP001324115"/>
    </source>
</evidence>
<dbReference type="Gene3D" id="3.30.40.10">
    <property type="entry name" value="Zinc/RING finger domain, C3HC4 (zinc finger)"/>
    <property type="match status" value="1"/>
</dbReference>
<evidence type="ECO:0000313" key="17">
    <source>
        <dbReference type="EMBL" id="KAK4563990.1"/>
    </source>
</evidence>
<keyword evidence="5" id="KW-0808">Transferase</keyword>
<feature type="domain" description="RING-type" evidence="16">
    <location>
        <begin position="96"/>
        <end position="138"/>
    </location>
</feature>
<accession>A0AAN7IBW8</accession>
<evidence type="ECO:0000256" key="2">
    <source>
        <dbReference type="ARBA" id="ARBA00004167"/>
    </source>
</evidence>
<name>A0AAN7IBW8_QUERU</name>
<keyword evidence="7" id="KW-0479">Metal-binding</keyword>
<evidence type="ECO:0000256" key="13">
    <source>
        <dbReference type="ARBA" id="ARBA00024209"/>
    </source>
</evidence>
<evidence type="ECO:0000256" key="7">
    <source>
        <dbReference type="ARBA" id="ARBA00022723"/>
    </source>
</evidence>
<feature type="transmembrane region" description="Helical" evidence="15">
    <location>
        <begin position="12"/>
        <end position="37"/>
    </location>
</feature>
<dbReference type="SUPFAM" id="SSF57850">
    <property type="entry name" value="RING/U-box"/>
    <property type="match status" value="1"/>
</dbReference>
<protein>
    <recommendedName>
        <fullName evidence="4">RING-type E3 ubiquitin transferase</fullName>
        <ecNumber evidence="4">2.3.2.27</ecNumber>
    </recommendedName>
</protein>
<evidence type="ECO:0000256" key="5">
    <source>
        <dbReference type="ARBA" id="ARBA00022679"/>
    </source>
</evidence>
<evidence type="ECO:0000256" key="12">
    <source>
        <dbReference type="ARBA" id="ARBA00023136"/>
    </source>
</evidence>
<dbReference type="InterPro" id="IPR001841">
    <property type="entry name" value="Znf_RING"/>
</dbReference>
<dbReference type="EC" id="2.3.2.27" evidence="4"/>
<keyword evidence="18" id="KW-1185">Reference proteome</keyword>
<evidence type="ECO:0000256" key="1">
    <source>
        <dbReference type="ARBA" id="ARBA00000900"/>
    </source>
</evidence>
<evidence type="ECO:0000256" key="3">
    <source>
        <dbReference type="ARBA" id="ARBA00004906"/>
    </source>
</evidence>
<gene>
    <name evidence="17" type="ORF">RGQ29_006189</name>
</gene>
<evidence type="ECO:0000256" key="11">
    <source>
        <dbReference type="ARBA" id="ARBA00022989"/>
    </source>
</evidence>
<comment type="similarity">
    <text evidence="13">Belongs to the RING-type zinc finger family. ATL subfamily.</text>
</comment>
<dbReference type="PANTHER" id="PTHR46719">
    <property type="entry name" value="TRANSCRIPTION FACTOR C2H2 FAMILY-RELATED"/>
    <property type="match status" value="1"/>
</dbReference>
<evidence type="ECO:0000256" key="14">
    <source>
        <dbReference type="PROSITE-ProRule" id="PRU00175"/>
    </source>
</evidence>
<reference evidence="17 18" key="1">
    <citation type="journal article" date="2023" name="G3 (Bethesda)">
        <title>A haplotype-resolved chromosome-scale genome for Quercus rubra L. provides insights into the genetics of adaptive traits for red oak species.</title>
        <authorList>
            <person name="Kapoor B."/>
            <person name="Jenkins J."/>
            <person name="Schmutz J."/>
            <person name="Zhebentyayeva T."/>
            <person name="Kuelheim C."/>
            <person name="Coggeshall M."/>
            <person name="Heim C."/>
            <person name="Lasky J.R."/>
            <person name="Leites L."/>
            <person name="Islam-Faridi N."/>
            <person name="Romero-Severson J."/>
            <person name="DeLeo V.L."/>
            <person name="Lucas S.M."/>
            <person name="Lazic D."/>
            <person name="Gailing O."/>
            <person name="Carlson J."/>
            <person name="Staton M."/>
        </authorList>
    </citation>
    <scope>NUCLEOTIDE SEQUENCE [LARGE SCALE GENOMIC DNA]</scope>
    <source>
        <strain evidence="17">Pseudo-F2</strain>
    </source>
</reference>
<evidence type="ECO:0000256" key="4">
    <source>
        <dbReference type="ARBA" id="ARBA00012483"/>
    </source>
</evidence>
<dbReference type="EMBL" id="JAXUIC010000011">
    <property type="protein sequence ID" value="KAK4563990.1"/>
    <property type="molecule type" value="Genomic_DNA"/>
</dbReference>
<keyword evidence="12 15" id="KW-0472">Membrane</keyword>
<comment type="subcellular location">
    <subcellularLocation>
        <location evidence="2">Membrane</location>
        <topology evidence="2">Single-pass membrane protein</topology>
    </subcellularLocation>
</comment>
<dbReference type="FunFam" id="3.30.40.10:FF:000187">
    <property type="entry name" value="E3 ubiquitin-protein ligase ATL6"/>
    <property type="match status" value="1"/>
</dbReference>
<evidence type="ECO:0000259" key="16">
    <source>
        <dbReference type="PROSITE" id="PS50089"/>
    </source>
</evidence>
<dbReference type="GO" id="GO:0016020">
    <property type="term" value="C:membrane"/>
    <property type="evidence" value="ECO:0007669"/>
    <property type="project" value="UniProtKB-SubCell"/>
</dbReference>
<comment type="caution">
    <text evidence="17">The sequence shown here is derived from an EMBL/GenBank/DDBJ whole genome shotgun (WGS) entry which is preliminary data.</text>
</comment>
<dbReference type="GO" id="GO:0061630">
    <property type="term" value="F:ubiquitin protein ligase activity"/>
    <property type="evidence" value="ECO:0007669"/>
    <property type="project" value="UniProtKB-EC"/>
</dbReference>
<dbReference type="PROSITE" id="PS50089">
    <property type="entry name" value="ZF_RING_2"/>
    <property type="match status" value="1"/>
</dbReference>
<organism evidence="17 18">
    <name type="scientific">Quercus rubra</name>
    <name type="common">Northern red oak</name>
    <name type="synonym">Quercus borealis</name>
    <dbReference type="NCBI Taxonomy" id="3512"/>
    <lineage>
        <taxon>Eukaryota</taxon>
        <taxon>Viridiplantae</taxon>
        <taxon>Streptophyta</taxon>
        <taxon>Embryophyta</taxon>
        <taxon>Tracheophyta</taxon>
        <taxon>Spermatophyta</taxon>
        <taxon>Magnoliopsida</taxon>
        <taxon>eudicotyledons</taxon>
        <taxon>Gunneridae</taxon>
        <taxon>Pentapetalae</taxon>
        <taxon>rosids</taxon>
        <taxon>fabids</taxon>
        <taxon>Fagales</taxon>
        <taxon>Fagaceae</taxon>
        <taxon>Quercus</taxon>
    </lineage>
</organism>
<keyword evidence="6 15" id="KW-0812">Transmembrane</keyword>
<dbReference type="SMART" id="SM00184">
    <property type="entry name" value="RING"/>
    <property type="match status" value="1"/>
</dbReference>
<dbReference type="InterPro" id="IPR013083">
    <property type="entry name" value="Znf_RING/FYVE/PHD"/>
</dbReference>
<comment type="pathway">
    <text evidence="3">Protein modification; protein ubiquitination.</text>
</comment>
<keyword evidence="11 15" id="KW-1133">Transmembrane helix</keyword>
<evidence type="ECO:0000256" key="10">
    <source>
        <dbReference type="ARBA" id="ARBA00022833"/>
    </source>
</evidence>
<dbReference type="Proteomes" id="UP001324115">
    <property type="component" value="Unassembled WGS sequence"/>
</dbReference>
<dbReference type="CDD" id="cd16461">
    <property type="entry name" value="RING-H2_EL5-like"/>
    <property type="match status" value="1"/>
</dbReference>
<dbReference type="AlphaFoldDB" id="A0AAN7IBW8"/>
<proteinExistence type="inferred from homology"/>
<dbReference type="PANTHER" id="PTHR46719:SF7">
    <property type="entry name" value="RING-H2 FINGER PROTEIN ATL71-RELATED"/>
    <property type="match status" value="1"/>
</dbReference>